<organism evidence="2">
    <name type="scientific">marine sediment metagenome</name>
    <dbReference type="NCBI Taxonomy" id="412755"/>
    <lineage>
        <taxon>unclassified sequences</taxon>
        <taxon>metagenomes</taxon>
        <taxon>ecological metagenomes</taxon>
    </lineage>
</organism>
<dbReference type="SUPFAM" id="SSF53850">
    <property type="entry name" value="Periplasmic binding protein-like II"/>
    <property type="match status" value="1"/>
</dbReference>
<dbReference type="InterPro" id="IPR000914">
    <property type="entry name" value="SBP_5_dom"/>
</dbReference>
<sequence>FTFSQPYGMFLSELNARPIYAPKHYMRQFHPRYVSVDKLEELTKEAGFDFWYQLFSSKGARAEAWFVTNPDHPTLGPWIVTVPPPAMQMVHERNPYYWKVDPEGNQLPYIDYIVHDTVEDSQILAFKAMAGEIDMIQRHMNLSDYTLYMENREKGDYRVFKYLQDTGSMPSIMPNLTCKDLVLRKLFQDPQFRKALSLAINRQEINEIVLHGLGEPRQASILPGGYLYSEEWEKAYAEYDPEKANAFLDEIGLTERDKEGFRLRS</sequence>
<evidence type="ECO:0000313" key="2">
    <source>
        <dbReference type="EMBL" id="GAH72048.1"/>
    </source>
</evidence>
<dbReference type="GO" id="GO:0015833">
    <property type="term" value="P:peptide transport"/>
    <property type="evidence" value="ECO:0007669"/>
    <property type="project" value="TreeGrafter"/>
</dbReference>
<dbReference type="InterPro" id="IPR039424">
    <property type="entry name" value="SBP_5"/>
</dbReference>
<feature type="domain" description="Solute-binding protein family 5" evidence="1">
    <location>
        <begin position="1"/>
        <end position="262"/>
    </location>
</feature>
<dbReference type="PANTHER" id="PTHR30290:SF62">
    <property type="entry name" value="OLIGOPEPTIDE ABC TRANSPORTER, PERIPLASMIC OLIGOPEPTIDE-BINDING PROTEIN"/>
    <property type="match status" value="1"/>
</dbReference>
<accession>X1JQH6</accession>
<dbReference type="GO" id="GO:1904680">
    <property type="term" value="F:peptide transmembrane transporter activity"/>
    <property type="evidence" value="ECO:0007669"/>
    <property type="project" value="TreeGrafter"/>
</dbReference>
<protein>
    <recommendedName>
        <fullName evidence="1">Solute-binding protein family 5 domain-containing protein</fullName>
    </recommendedName>
</protein>
<evidence type="ECO:0000259" key="1">
    <source>
        <dbReference type="Pfam" id="PF00496"/>
    </source>
</evidence>
<dbReference type="Gene3D" id="3.40.190.10">
    <property type="entry name" value="Periplasmic binding protein-like II"/>
    <property type="match status" value="1"/>
</dbReference>
<feature type="non-terminal residue" evidence="2">
    <location>
        <position position="265"/>
    </location>
</feature>
<name>X1JQH6_9ZZZZ</name>
<gene>
    <name evidence="2" type="ORF">S03H2_47479</name>
</gene>
<comment type="caution">
    <text evidence="2">The sequence shown here is derived from an EMBL/GenBank/DDBJ whole genome shotgun (WGS) entry which is preliminary data.</text>
</comment>
<dbReference type="Gene3D" id="3.10.105.10">
    <property type="entry name" value="Dipeptide-binding Protein, Domain 3"/>
    <property type="match status" value="1"/>
</dbReference>
<dbReference type="PANTHER" id="PTHR30290">
    <property type="entry name" value="PERIPLASMIC BINDING COMPONENT OF ABC TRANSPORTER"/>
    <property type="match status" value="1"/>
</dbReference>
<dbReference type="EMBL" id="BARU01029879">
    <property type="protein sequence ID" value="GAH72048.1"/>
    <property type="molecule type" value="Genomic_DNA"/>
</dbReference>
<proteinExistence type="predicted"/>
<reference evidence="2" key="1">
    <citation type="journal article" date="2014" name="Front. Microbiol.">
        <title>High frequency of phylogenetically diverse reductive dehalogenase-homologous genes in deep subseafloor sedimentary metagenomes.</title>
        <authorList>
            <person name="Kawai M."/>
            <person name="Futagami T."/>
            <person name="Toyoda A."/>
            <person name="Takaki Y."/>
            <person name="Nishi S."/>
            <person name="Hori S."/>
            <person name="Arai W."/>
            <person name="Tsubouchi T."/>
            <person name="Morono Y."/>
            <person name="Uchiyama I."/>
            <person name="Ito T."/>
            <person name="Fujiyama A."/>
            <person name="Inagaki F."/>
            <person name="Takami H."/>
        </authorList>
    </citation>
    <scope>NUCLEOTIDE SEQUENCE</scope>
    <source>
        <strain evidence="2">Expedition CK06-06</strain>
    </source>
</reference>
<dbReference type="Pfam" id="PF00496">
    <property type="entry name" value="SBP_bac_5"/>
    <property type="match status" value="1"/>
</dbReference>
<dbReference type="AlphaFoldDB" id="X1JQH6"/>
<feature type="non-terminal residue" evidence="2">
    <location>
        <position position="1"/>
    </location>
</feature>